<keyword evidence="3" id="KW-1185">Reference proteome</keyword>
<comment type="caution">
    <text evidence="2">The sequence shown here is derived from an EMBL/GenBank/DDBJ whole genome shotgun (WGS) entry which is preliminary data.</text>
</comment>
<feature type="coiled-coil region" evidence="1">
    <location>
        <begin position="105"/>
        <end position="173"/>
    </location>
</feature>
<organism evidence="2 3">
    <name type="scientific">Natronospira elongata</name>
    <dbReference type="NCBI Taxonomy" id="3110268"/>
    <lineage>
        <taxon>Bacteria</taxon>
        <taxon>Pseudomonadati</taxon>
        <taxon>Pseudomonadota</taxon>
        <taxon>Gammaproteobacteria</taxon>
        <taxon>Natronospirales</taxon>
        <taxon>Natronospiraceae</taxon>
        <taxon>Natronospira</taxon>
    </lineage>
</organism>
<evidence type="ECO:0000313" key="3">
    <source>
        <dbReference type="Proteomes" id="UP001302316"/>
    </source>
</evidence>
<dbReference type="Proteomes" id="UP001302316">
    <property type="component" value="Unassembled WGS sequence"/>
</dbReference>
<reference evidence="2 3" key="1">
    <citation type="submission" date="2023-12" db="EMBL/GenBank/DDBJ databases">
        <title>Whole-genome sequencing of halo(alkali)philic microorganisms from hypersaline lakes.</title>
        <authorList>
            <person name="Sorokin D.Y."/>
            <person name="Merkel A.Y."/>
            <person name="Messina E."/>
            <person name="Yakimov M."/>
        </authorList>
    </citation>
    <scope>NUCLEOTIDE SEQUENCE [LARGE SCALE GENOMIC DNA]</scope>
    <source>
        <strain evidence="2 3">AB-CW1</strain>
    </source>
</reference>
<name>A0AAP6JCN2_9GAMM</name>
<protein>
    <submittedName>
        <fullName evidence="2">Uncharacterized protein</fullName>
    </submittedName>
</protein>
<keyword evidence="1" id="KW-0175">Coiled coil</keyword>
<sequence length="375" mass="44017">MREWLSQLPVIGRLFTVPVPEERQIEPPSNPQLNAERARSRQLSEELEQLREKATRLDEQVRELEARGAANESKIQALEEMLADPDRAQNAIVYYQLREIWFACHRELVNLVKELSRHMEQEERQQMLARYRQEQEREATELERSLEDLAAEQEEIEQRRRKLQEELSRSQRIWHYFKRKRLTETLAGIADELKPVDAQMSDLRNRIREVQGREPPTFIGLSVEGRRQVNLAAIALAQYLYLRFRKDSIADMARSARRKPVHEAYFGPTDECLKIMRQIREVEGRWRSDRERPEKVRRRARYLAGMVKYKEAKQTAPDMKSMDHLQPSISAEGSEVVGDSTPLPVNVLEWDLWDLREAMLGAPPAAVEEKLDADQ</sequence>
<proteinExistence type="predicted"/>
<dbReference type="RefSeq" id="WP_346049422.1">
    <property type="nucleotide sequence ID" value="NZ_JAYGII010000001.1"/>
</dbReference>
<evidence type="ECO:0000256" key="1">
    <source>
        <dbReference type="SAM" id="Coils"/>
    </source>
</evidence>
<dbReference type="EMBL" id="JAYGII010000001">
    <property type="protein sequence ID" value="MEA5444335.1"/>
    <property type="molecule type" value="Genomic_DNA"/>
</dbReference>
<evidence type="ECO:0000313" key="2">
    <source>
        <dbReference type="EMBL" id="MEA5444335.1"/>
    </source>
</evidence>
<feature type="coiled-coil region" evidence="1">
    <location>
        <begin position="33"/>
        <end position="81"/>
    </location>
</feature>
<accession>A0AAP6JCN2</accession>
<dbReference type="AlphaFoldDB" id="A0AAP6JCN2"/>
<gene>
    <name evidence="2" type="ORF">VCB98_00700</name>
</gene>